<feature type="transmembrane region" description="Helical" evidence="6">
    <location>
        <begin position="234"/>
        <end position="254"/>
    </location>
</feature>
<gene>
    <name evidence="7" type="ORF">K443DRAFT_397455</name>
</gene>
<dbReference type="Gene3D" id="1.20.1250.20">
    <property type="entry name" value="MFS general substrate transporter like domains"/>
    <property type="match status" value="1"/>
</dbReference>
<dbReference type="PANTHER" id="PTHR11654">
    <property type="entry name" value="OLIGOPEPTIDE TRANSPORTER-RELATED"/>
    <property type="match status" value="1"/>
</dbReference>
<comment type="subcellular location">
    <subcellularLocation>
        <location evidence="1">Membrane</location>
        <topology evidence="1">Multi-pass membrane protein</topology>
    </subcellularLocation>
</comment>
<dbReference type="AlphaFoldDB" id="A0A0C9X772"/>
<dbReference type="GO" id="GO:0016020">
    <property type="term" value="C:membrane"/>
    <property type="evidence" value="ECO:0007669"/>
    <property type="project" value="UniProtKB-SubCell"/>
</dbReference>
<dbReference type="GO" id="GO:0006857">
    <property type="term" value="P:oligopeptide transport"/>
    <property type="evidence" value="ECO:0007669"/>
    <property type="project" value="InterPro"/>
</dbReference>
<accession>A0A0C9X772</accession>
<dbReference type="GO" id="GO:0022857">
    <property type="term" value="F:transmembrane transporter activity"/>
    <property type="evidence" value="ECO:0007669"/>
    <property type="project" value="InterPro"/>
</dbReference>
<keyword evidence="4 6" id="KW-1133">Transmembrane helix</keyword>
<evidence type="ECO:0000313" key="7">
    <source>
        <dbReference type="EMBL" id="KIJ93446.1"/>
    </source>
</evidence>
<evidence type="ECO:0000256" key="5">
    <source>
        <dbReference type="ARBA" id="ARBA00023136"/>
    </source>
</evidence>
<evidence type="ECO:0000256" key="4">
    <source>
        <dbReference type="ARBA" id="ARBA00022989"/>
    </source>
</evidence>
<dbReference type="PROSITE" id="PS01022">
    <property type="entry name" value="PTR2_1"/>
    <property type="match status" value="1"/>
</dbReference>
<dbReference type="Pfam" id="PF00854">
    <property type="entry name" value="PTR2"/>
    <property type="match status" value="1"/>
</dbReference>
<feature type="transmembrane region" description="Helical" evidence="6">
    <location>
        <begin position="54"/>
        <end position="75"/>
    </location>
</feature>
<evidence type="ECO:0000256" key="2">
    <source>
        <dbReference type="ARBA" id="ARBA00005982"/>
    </source>
</evidence>
<reference evidence="8" key="2">
    <citation type="submission" date="2015-01" db="EMBL/GenBank/DDBJ databases">
        <title>Evolutionary Origins and Diversification of the Mycorrhizal Mutualists.</title>
        <authorList>
            <consortium name="DOE Joint Genome Institute"/>
            <consortium name="Mycorrhizal Genomics Consortium"/>
            <person name="Kohler A."/>
            <person name="Kuo A."/>
            <person name="Nagy L.G."/>
            <person name="Floudas D."/>
            <person name="Copeland A."/>
            <person name="Barry K.W."/>
            <person name="Cichocki N."/>
            <person name="Veneault-Fourrey C."/>
            <person name="LaButti K."/>
            <person name="Lindquist E.A."/>
            <person name="Lipzen A."/>
            <person name="Lundell T."/>
            <person name="Morin E."/>
            <person name="Murat C."/>
            <person name="Riley R."/>
            <person name="Ohm R."/>
            <person name="Sun H."/>
            <person name="Tunlid A."/>
            <person name="Henrissat B."/>
            <person name="Grigoriev I.V."/>
            <person name="Hibbett D.S."/>
            <person name="Martin F."/>
        </authorList>
    </citation>
    <scope>NUCLEOTIDE SEQUENCE [LARGE SCALE GENOMIC DNA]</scope>
    <source>
        <strain evidence="8">LaAM-08-1</strain>
    </source>
</reference>
<keyword evidence="8" id="KW-1185">Reference proteome</keyword>
<evidence type="ECO:0000256" key="1">
    <source>
        <dbReference type="ARBA" id="ARBA00004141"/>
    </source>
</evidence>
<organism evidence="7 8">
    <name type="scientific">Laccaria amethystina LaAM-08-1</name>
    <dbReference type="NCBI Taxonomy" id="1095629"/>
    <lineage>
        <taxon>Eukaryota</taxon>
        <taxon>Fungi</taxon>
        <taxon>Dikarya</taxon>
        <taxon>Basidiomycota</taxon>
        <taxon>Agaricomycotina</taxon>
        <taxon>Agaricomycetes</taxon>
        <taxon>Agaricomycetidae</taxon>
        <taxon>Agaricales</taxon>
        <taxon>Agaricineae</taxon>
        <taxon>Hydnangiaceae</taxon>
        <taxon>Laccaria</taxon>
    </lineage>
</organism>
<keyword evidence="5 6" id="KW-0472">Membrane</keyword>
<reference evidence="7 8" key="1">
    <citation type="submission" date="2014-04" db="EMBL/GenBank/DDBJ databases">
        <authorList>
            <consortium name="DOE Joint Genome Institute"/>
            <person name="Kuo A."/>
            <person name="Kohler A."/>
            <person name="Nagy L.G."/>
            <person name="Floudas D."/>
            <person name="Copeland A."/>
            <person name="Barry K.W."/>
            <person name="Cichocki N."/>
            <person name="Veneault-Fourrey C."/>
            <person name="LaButti K."/>
            <person name="Lindquist E.A."/>
            <person name="Lipzen A."/>
            <person name="Lundell T."/>
            <person name="Morin E."/>
            <person name="Murat C."/>
            <person name="Sun H."/>
            <person name="Tunlid A."/>
            <person name="Henrissat B."/>
            <person name="Grigoriev I.V."/>
            <person name="Hibbett D.S."/>
            <person name="Martin F."/>
            <person name="Nordberg H.P."/>
            <person name="Cantor M.N."/>
            <person name="Hua S.X."/>
        </authorList>
    </citation>
    <scope>NUCLEOTIDE SEQUENCE [LARGE SCALE GENOMIC DNA]</scope>
    <source>
        <strain evidence="7 8">LaAM-08-1</strain>
    </source>
</reference>
<feature type="transmembrane region" description="Helical" evidence="6">
    <location>
        <begin position="398"/>
        <end position="419"/>
    </location>
</feature>
<evidence type="ECO:0000313" key="8">
    <source>
        <dbReference type="Proteomes" id="UP000054477"/>
    </source>
</evidence>
<dbReference type="HOGENOM" id="CLU_573724_0_0_1"/>
<comment type="similarity">
    <text evidence="2">Belongs to the major facilitator superfamily. Proton-dependent oligopeptide transporter (POT/PTR) (TC 2.A.17) family.</text>
</comment>
<feature type="transmembrane region" description="Helical" evidence="6">
    <location>
        <begin position="96"/>
        <end position="113"/>
    </location>
</feature>
<feature type="transmembrane region" description="Helical" evidence="6">
    <location>
        <begin position="206"/>
        <end position="227"/>
    </location>
</feature>
<sequence length="476" mass="51891">MCSERTPANSRANEICRMVLRRGSVPTAAEPSLASLPMTRGPGSAEHYEHLQQLIFVLPCLAFQLLALLLLLIALKPLLGLSVKASRSLYPLGLHYFNNFFVYVTPFLGGILADTTWGRYTTILVFSVVCLIGHILVASASPASLAHPDTALGLLILSIVVTGVGGSVGASVSPMIAEQYTGKLRKVTLPSGETVIMSPAVTIQSIYLWFYAAINFGSCGAISASFLARDHGYWVAWLTPAGIFCLVPLALLVGKKNYVITPPCASILLEIVSVIGMALGPLRTIRVIKAKDFWDLVKPSSYEEGKVPAKITWDDEFVGEISRTLNACNVFLFFPFFWLSIDGNLGTVAARMKLNGTPNDLIRNLNPISIMILIPVFDKIIYPFLRRRGINFTPIKRIYAGFLVAGLAMVYSAFLQAYINKISPCHNNQPSACTKEDGTPNLGPLNVWIVSGPYILFGISEIFASITFLEYAFTKA</sequence>
<feature type="transmembrane region" description="Helical" evidence="6">
    <location>
        <begin position="454"/>
        <end position="473"/>
    </location>
</feature>
<dbReference type="EMBL" id="KN838843">
    <property type="protein sequence ID" value="KIJ93446.1"/>
    <property type="molecule type" value="Genomic_DNA"/>
</dbReference>
<dbReference type="InterPro" id="IPR036259">
    <property type="entry name" value="MFS_trans_sf"/>
</dbReference>
<feature type="transmembrane region" description="Helical" evidence="6">
    <location>
        <begin position="152"/>
        <end position="177"/>
    </location>
</feature>
<feature type="transmembrane region" description="Helical" evidence="6">
    <location>
        <begin position="324"/>
        <end position="341"/>
    </location>
</feature>
<feature type="transmembrane region" description="Helical" evidence="6">
    <location>
        <begin position="119"/>
        <end position="140"/>
    </location>
</feature>
<dbReference type="InterPro" id="IPR000109">
    <property type="entry name" value="POT_fam"/>
</dbReference>
<name>A0A0C9X772_9AGAR</name>
<dbReference type="Proteomes" id="UP000054477">
    <property type="component" value="Unassembled WGS sequence"/>
</dbReference>
<proteinExistence type="inferred from homology"/>
<protein>
    <submittedName>
        <fullName evidence="7">Unplaced genomic scaffold K443scaffold_308, whole genome shotgun sequence</fullName>
    </submittedName>
</protein>
<evidence type="ECO:0000256" key="3">
    <source>
        <dbReference type="ARBA" id="ARBA00022692"/>
    </source>
</evidence>
<keyword evidence="3 6" id="KW-0812">Transmembrane</keyword>
<dbReference type="InterPro" id="IPR018456">
    <property type="entry name" value="PTR2_symporter_CS"/>
</dbReference>
<evidence type="ECO:0000256" key="6">
    <source>
        <dbReference type="SAM" id="Phobius"/>
    </source>
</evidence>
<dbReference type="OrthoDB" id="8904098at2759"/>